<dbReference type="GO" id="GO:0008934">
    <property type="term" value="F:inositol monophosphate 1-phosphatase activity"/>
    <property type="evidence" value="ECO:0007669"/>
    <property type="project" value="InterPro"/>
</dbReference>
<evidence type="ECO:0000256" key="2">
    <source>
        <dbReference type="ARBA" id="ARBA00001946"/>
    </source>
</evidence>
<evidence type="ECO:0000313" key="8">
    <source>
        <dbReference type="EMBL" id="ACI17147.1"/>
    </source>
</evidence>
<dbReference type="Proteomes" id="UP000001732">
    <property type="component" value="Chromosome"/>
</dbReference>
<feature type="binding site" evidence="6">
    <location>
        <position position="96"/>
    </location>
    <ligand>
        <name>Mg(2+)</name>
        <dbReference type="ChEBI" id="CHEBI:18420"/>
        <label>1</label>
        <note>catalytic</note>
    </ligand>
</feature>
<dbReference type="InterPro" id="IPR020550">
    <property type="entry name" value="Inositol_monophosphatase_CS"/>
</dbReference>
<reference evidence="8 9" key="2">
    <citation type="journal article" date="2014" name="Genome Announc.">
        <title>Complete Genome Sequence of Coprothermobacter proteolyticus DSM 5265.</title>
        <authorList>
            <person name="Alexiev A."/>
            <person name="Coil D.A."/>
            <person name="Badger J.H."/>
            <person name="Enticknap J."/>
            <person name="Ward N."/>
            <person name="Robb F.T."/>
            <person name="Eisen J.A."/>
        </authorList>
    </citation>
    <scope>NUCLEOTIDE SEQUENCE [LARGE SCALE GENOMIC DNA]</scope>
    <source>
        <strain evidence="9">ATCC 35245 / DSM 5265 / OCM 4 / BT</strain>
    </source>
</reference>
<dbReference type="EMBL" id="CP001145">
    <property type="protein sequence ID" value="ACI17147.1"/>
    <property type="molecule type" value="Genomic_DNA"/>
</dbReference>
<dbReference type="PANTHER" id="PTHR20854:SF4">
    <property type="entry name" value="INOSITOL-1-MONOPHOSPHATASE-RELATED"/>
    <property type="match status" value="1"/>
</dbReference>
<proteinExistence type="inferred from homology"/>
<feature type="binding site" evidence="6">
    <location>
        <position position="79"/>
    </location>
    <ligand>
        <name>Mg(2+)</name>
        <dbReference type="ChEBI" id="CHEBI:18420"/>
        <label>1</label>
        <note>catalytic</note>
    </ligand>
</feature>
<evidence type="ECO:0000256" key="4">
    <source>
        <dbReference type="ARBA" id="ARBA00022801"/>
    </source>
</evidence>
<dbReference type="InterPro" id="IPR000760">
    <property type="entry name" value="Inositol_monophosphatase-like"/>
</dbReference>
<accession>B5Y9B2</accession>
<name>B5Y9B2_COPPD</name>
<dbReference type="PANTHER" id="PTHR20854">
    <property type="entry name" value="INOSITOL MONOPHOSPHATASE"/>
    <property type="match status" value="1"/>
</dbReference>
<dbReference type="KEGG" id="cpo:COPRO5265_1041"/>
<keyword evidence="4 7" id="KW-0378">Hydrolase</keyword>
<organism evidence="8 9">
    <name type="scientific">Coprothermobacter proteolyticus (strain ATCC 35245 / DSM 5265 / OCM 4 / BT)</name>
    <dbReference type="NCBI Taxonomy" id="309798"/>
    <lineage>
        <taxon>Bacteria</taxon>
        <taxon>Pseudomonadati</taxon>
        <taxon>Coprothermobacterota</taxon>
        <taxon>Coprothermobacteria</taxon>
        <taxon>Coprothermobacterales</taxon>
        <taxon>Coprothermobacteraceae</taxon>
        <taxon>Coprothermobacter</taxon>
    </lineage>
</organism>
<evidence type="ECO:0000256" key="5">
    <source>
        <dbReference type="ARBA" id="ARBA00022842"/>
    </source>
</evidence>
<dbReference type="PRINTS" id="PR00377">
    <property type="entry name" value="IMPHPHTASES"/>
</dbReference>
<dbReference type="Pfam" id="PF00459">
    <property type="entry name" value="Inositol_P"/>
    <property type="match status" value="1"/>
</dbReference>
<dbReference type="GO" id="GO:0006020">
    <property type="term" value="P:inositol metabolic process"/>
    <property type="evidence" value="ECO:0007669"/>
    <property type="project" value="TreeGrafter"/>
</dbReference>
<evidence type="ECO:0000256" key="7">
    <source>
        <dbReference type="RuleBase" id="RU364068"/>
    </source>
</evidence>
<dbReference type="HOGENOM" id="CLU_044118_0_4_9"/>
<protein>
    <recommendedName>
        <fullName evidence="7">Inositol-1-monophosphatase</fullName>
        <ecNumber evidence="7">3.1.3.25</ecNumber>
    </recommendedName>
</protein>
<dbReference type="PROSITE" id="PS00630">
    <property type="entry name" value="IMP_2"/>
    <property type="match status" value="1"/>
</dbReference>
<keyword evidence="9" id="KW-1185">Reference proteome</keyword>
<comment type="similarity">
    <text evidence="7">Belongs to the inositol monophosphatase superfamily.</text>
</comment>
<dbReference type="InterPro" id="IPR033942">
    <property type="entry name" value="IMPase"/>
</dbReference>
<dbReference type="STRING" id="309798.COPRO5265_1041"/>
<dbReference type="eggNOG" id="COG0483">
    <property type="taxonomic scope" value="Bacteria"/>
</dbReference>
<evidence type="ECO:0000256" key="3">
    <source>
        <dbReference type="ARBA" id="ARBA00022723"/>
    </source>
</evidence>
<dbReference type="GO" id="GO:0046872">
    <property type="term" value="F:metal ion binding"/>
    <property type="evidence" value="ECO:0007669"/>
    <property type="project" value="UniProtKB-KW"/>
</dbReference>
<dbReference type="FunFam" id="3.30.540.10:FF:000003">
    <property type="entry name" value="Inositol-1-monophosphatase"/>
    <property type="match status" value="1"/>
</dbReference>
<keyword evidence="5 6" id="KW-0460">Magnesium</keyword>
<feature type="binding site" evidence="6">
    <location>
        <position position="97"/>
    </location>
    <ligand>
        <name>Mg(2+)</name>
        <dbReference type="ChEBI" id="CHEBI:18420"/>
        <label>1</label>
        <note>catalytic</note>
    </ligand>
</feature>
<evidence type="ECO:0000256" key="1">
    <source>
        <dbReference type="ARBA" id="ARBA00001033"/>
    </source>
</evidence>
<dbReference type="GO" id="GO:0007165">
    <property type="term" value="P:signal transduction"/>
    <property type="evidence" value="ECO:0007669"/>
    <property type="project" value="TreeGrafter"/>
</dbReference>
<keyword evidence="3 6" id="KW-0479">Metal-binding</keyword>
<dbReference type="Gene3D" id="3.30.540.10">
    <property type="entry name" value="Fructose-1,6-Bisphosphatase, subunit A, domain 1"/>
    <property type="match status" value="1"/>
</dbReference>
<dbReference type="GO" id="GO:0046854">
    <property type="term" value="P:phosphatidylinositol phosphate biosynthetic process"/>
    <property type="evidence" value="ECO:0007669"/>
    <property type="project" value="InterPro"/>
</dbReference>
<dbReference type="CDD" id="cd01639">
    <property type="entry name" value="IMPase"/>
    <property type="match status" value="1"/>
</dbReference>
<comment type="catalytic activity">
    <reaction evidence="1 7">
        <text>a myo-inositol phosphate + H2O = myo-inositol + phosphate</text>
        <dbReference type="Rhea" id="RHEA:24056"/>
        <dbReference type="ChEBI" id="CHEBI:15377"/>
        <dbReference type="ChEBI" id="CHEBI:17268"/>
        <dbReference type="ChEBI" id="CHEBI:43474"/>
        <dbReference type="ChEBI" id="CHEBI:84139"/>
        <dbReference type="EC" id="3.1.3.25"/>
    </reaction>
</comment>
<comment type="cofactor">
    <cofactor evidence="2 6 7">
        <name>Mg(2+)</name>
        <dbReference type="ChEBI" id="CHEBI:18420"/>
    </cofactor>
</comment>
<evidence type="ECO:0000313" key="9">
    <source>
        <dbReference type="Proteomes" id="UP000001732"/>
    </source>
</evidence>
<sequence>MGQTHSIIKFMKNTDEILMNTVISTALKAGDILRTGFRQRFEVEQKSAHDLITEYDTTVQQFIVEQLSKAFPGAGFVAEEEHFSTKGDPLLVIDPLDGTNNFAMGIPQFCVSIGVFTGERQPKAGVVYNPVLEELYHAQVGKGAYLNGEPIHVTQEPLKDTLVATALPFKFRDKVDWITQLLLHVYPEVMDIRRLGSAALDICYTAAGIFGLYFEYGINAWDTAAGVCLLREAGGVALDFSGQPYDPFTSKSIVVGPSAHVERVLHLWRESGVQLEG</sequence>
<dbReference type="AlphaFoldDB" id="B5Y9B2"/>
<feature type="binding site" evidence="6">
    <location>
        <position position="222"/>
    </location>
    <ligand>
        <name>Mg(2+)</name>
        <dbReference type="ChEBI" id="CHEBI:18420"/>
        <label>1</label>
        <note>catalytic</note>
    </ligand>
</feature>
<reference evidence="9" key="1">
    <citation type="submission" date="2008-08" db="EMBL/GenBank/DDBJ databases">
        <title>The complete genome sequence of Coprothermobacter proteolyticus strain ATCC 5245 / DSM 5265 / BT.</title>
        <authorList>
            <person name="Dodson R.J."/>
            <person name="Durkin A.S."/>
            <person name="Wu M."/>
            <person name="Eisen J."/>
            <person name="Sutton G."/>
        </authorList>
    </citation>
    <scope>NUCLEOTIDE SEQUENCE [LARGE SCALE GENOMIC DNA]</scope>
    <source>
        <strain evidence="9">ATCC 35245 / DSM 5265 / OCM 4 / BT</strain>
    </source>
</reference>
<gene>
    <name evidence="8" type="ordered locus">COPRO5265_1041</name>
</gene>
<evidence type="ECO:0000256" key="6">
    <source>
        <dbReference type="PIRSR" id="PIRSR600760-2"/>
    </source>
</evidence>
<dbReference type="Gene3D" id="3.40.190.80">
    <property type="match status" value="1"/>
</dbReference>
<feature type="binding site" evidence="6">
    <location>
        <position position="94"/>
    </location>
    <ligand>
        <name>Mg(2+)</name>
        <dbReference type="ChEBI" id="CHEBI:18420"/>
        <label>1</label>
        <note>catalytic</note>
    </ligand>
</feature>
<dbReference type="SUPFAM" id="SSF56655">
    <property type="entry name" value="Carbohydrate phosphatase"/>
    <property type="match status" value="1"/>
</dbReference>
<dbReference type="EC" id="3.1.3.25" evidence="7"/>